<dbReference type="AlphaFoldDB" id="A0A2S2PUX6"/>
<sequence>MRKSRFSVIGYVKPSLCFFHVVLRTIESCQSNYFFNMALPLCRKTPHYSCRDRGYIQRPWPHRSPRHCAEAGGSTAGVDRAADSVNMVIASVAIRKPKPATRVP</sequence>
<proteinExistence type="predicted"/>
<organism evidence="1">
    <name type="scientific">Sipha flava</name>
    <name type="common">yellow sugarcane aphid</name>
    <dbReference type="NCBI Taxonomy" id="143950"/>
    <lineage>
        <taxon>Eukaryota</taxon>
        <taxon>Metazoa</taxon>
        <taxon>Ecdysozoa</taxon>
        <taxon>Arthropoda</taxon>
        <taxon>Hexapoda</taxon>
        <taxon>Insecta</taxon>
        <taxon>Pterygota</taxon>
        <taxon>Neoptera</taxon>
        <taxon>Paraneoptera</taxon>
        <taxon>Hemiptera</taxon>
        <taxon>Sternorrhyncha</taxon>
        <taxon>Aphidomorpha</taxon>
        <taxon>Aphidoidea</taxon>
        <taxon>Aphididae</taxon>
        <taxon>Sipha</taxon>
    </lineage>
</organism>
<name>A0A2S2PUX6_9HEMI</name>
<dbReference type="EMBL" id="GGMS01000038">
    <property type="protein sequence ID" value="MBY69241.1"/>
    <property type="molecule type" value="Transcribed_RNA"/>
</dbReference>
<reference evidence="1" key="1">
    <citation type="submission" date="2018-04" db="EMBL/GenBank/DDBJ databases">
        <title>Transcriptome assembly of Sipha flava.</title>
        <authorList>
            <person name="Scully E.D."/>
            <person name="Geib S.M."/>
            <person name="Palmer N.A."/>
            <person name="Koch K."/>
            <person name="Bradshaw J."/>
            <person name="Heng-Moss T."/>
            <person name="Sarath G."/>
        </authorList>
    </citation>
    <scope>NUCLEOTIDE SEQUENCE</scope>
</reference>
<gene>
    <name evidence="1" type="ORF">g.48649</name>
</gene>
<evidence type="ECO:0000313" key="1">
    <source>
        <dbReference type="EMBL" id="MBY69241.1"/>
    </source>
</evidence>
<protein>
    <submittedName>
        <fullName evidence="1">Uncharacterized protein</fullName>
    </submittedName>
</protein>
<accession>A0A2S2PUX6</accession>